<evidence type="ECO:0000256" key="3">
    <source>
        <dbReference type="ARBA" id="ARBA00022840"/>
    </source>
</evidence>
<evidence type="ECO:0000256" key="6">
    <source>
        <dbReference type="ARBA" id="ARBA00023163"/>
    </source>
</evidence>
<dbReference type="SMART" id="SM00382">
    <property type="entry name" value="AAA"/>
    <property type="match status" value="1"/>
</dbReference>
<gene>
    <name evidence="10" type="ORF">H9631_11900</name>
</gene>
<dbReference type="InterPro" id="IPR002078">
    <property type="entry name" value="Sigma_54_int"/>
</dbReference>
<proteinExistence type="predicted"/>
<evidence type="ECO:0000259" key="8">
    <source>
        <dbReference type="PROSITE" id="PS50045"/>
    </source>
</evidence>
<protein>
    <recommendedName>
        <fullName evidence="7">HTH-type transcriptional regulatory protein TyrR</fullName>
    </recommendedName>
</protein>
<name>A0ABR8VMV7_9BACI</name>
<dbReference type="SUPFAM" id="SSF52540">
    <property type="entry name" value="P-loop containing nucleoside triphosphate hydrolases"/>
    <property type="match status" value="1"/>
</dbReference>
<dbReference type="PROSITE" id="PS00688">
    <property type="entry name" value="SIGMA54_INTERACT_3"/>
    <property type="match status" value="1"/>
</dbReference>
<dbReference type="Pfam" id="PF00158">
    <property type="entry name" value="Sigma54_activat"/>
    <property type="match status" value="1"/>
</dbReference>
<dbReference type="InterPro" id="IPR009057">
    <property type="entry name" value="Homeodomain-like_sf"/>
</dbReference>
<dbReference type="CDD" id="cd00009">
    <property type="entry name" value="AAA"/>
    <property type="match status" value="1"/>
</dbReference>
<dbReference type="Proteomes" id="UP000648182">
    <property type="component" value="Unassembled WGS sequence"/>
</dbReference>
<dbReference type="Gene3D" id="3.40.50.300">
    <property type="entry name" value="P-loop containing nucleotide triphosphate hydrolases"/>
    <property type="match status" value="1"/>
</dbReference>
<evidence type="ECO:0000256" key="4">
    <source>
        <dbReference type="ARBA" id="ARBA00023015"/>
    </source>
</evidence>
<dbReference type="SUPFAM" id="SSF55785">
    <property type="entry name" value="PYP-like sensor domain (PAS domain)"/>
    <property type="match status" value="1"/>
</dbReference>
<dbReference type="SMART" id="SM00091">
    <property type="entry name" value="PAS"/>
    <property type="match status" value="1"/>
</dbReference>
<keyword evidence="4" id="KW-0805">Transcription regulation</keyword>
<organism evidence="10 11">
    <name type="scientific">Bacillus norwichensis</name>
    <dbReference type="NCBI Taxonomy" id="2762217"/>
    <lineage>
        <taxon>Bacteria</taxon>
        <taxon>Bacillati</taxon>
        <taxon>Bacillota</taxon>
        <taxon>Bacilli</taxon>
        <taxon>Bacillales</taxon>
        <taxon>Bacillaceae</taxon>
        <taxon>Bacillus</taxon>
    </lineage>
</organism>
<evidence type="ECO:0000256" key="1">
    <source>
        <dbReference type="ARBA" id="ARBA00022741"/>
    </source>
</evidence>
<dbReference type="Pfam" id="PF08448">
    <property type="entry name" value="PAS_4"/>
    <property type="match status" value="1"/>
</dbReference>
<dbReference type="PROSITE" id="PS00676">
    <property type="entry name" value="SIGMA54_INTERACT_2"/>
    <property type="match status" value="1"/>
</dbReference>
<dbReference type="InterPro" id="IPR035965">
    <property type="entry name" value="PAS-like_dom_sf"/>
</dbReference>
<evidence type="ECO:0000313" key="11">
    <source>
        <dbReference type="Proteomes" id="UP000648182"/>
    </source>
</evidence>
<evidence type="ECO:0000256" key="5">
    <source>
        <dbReference type="ARBA" id="ARBA00023125"/>
    </source>
</evidence>
<keyword evidence="6" id="KW-0804">Transcription</keyword>
<keyword evidence="2" id="KW-0058">Aromatic hydrocarbons catabolism</keyword>
<dbReference type="InterPro" id="IPR000014">
    <property type="entry name" value="PAS"/>
</dbReference>
<comment type="caution">
    <text evidence="10">The sequence shown here is derived from an EMBL/GenBank/DDBJ whole genome shotgun (WGS) entry which is preliminary data.</text>
</comment>
<accession>A0ABR8VMV7</accession>
<keyword evidence="11" id="KW-1185">Reference proteome</keyword>
<dbReference type="Pfam" id="PF25601">
    <property type="entry name" value="AAA_lid_14"/>
    <property type="match status" value="1"/>
</dbReference>
<dbReference type="InterPro" id="IPR003593">
    <property type="entry name" value="AAA+_ATPase"/>
</dbReference>
<dbReference type="Gene3D" id="3.30.450.20">
    <property type="entry name" value="PAS domain"/>
    <property type="match status" value="1"/>
</dbReference>
<dbReference type="PANTHER" id="PTHR32071:SF57">
    <property type="entry name" value="C4-DICARBOXYLATE TRANSPORT TRANSCRIPTIONAL REGULATORY PROTEIN DCTD"/>
    <property type="match status" value="1"/>
</dbReference>
<dbReference type="NCBIfam" id="TIGR00229">
    <property type="entry name" value="sensory_box"/>
    <property type="match status" value="1"/>
</dbReference>
<dbReference type="InterPro" id="IPR025944">
    <property type="entry name" value="Sigma_54_int_dom_CS"/>
</dbReference>
<dbReference type="Gene3D" id="1.10.10.60">
    <property type="entry name" value="Homeodomain-like"/>
    <property type="match status" value="1"/>
</dbReference>
<dbReference type="Gene3D" id="1.10.8.60">
    <property type="match status" value="1"/>
</dbReference>
<evidence type="ECO:0000256" key="2">
    <source>
        <dbReference type="ARBA" id="ARBA00022797"/>
    </source>
</evidence>
<dbReference type="PROSITE" id="PS50112">
    <property type="entry name" value="PAS"/>
    <property type="match status" value="1"/>
</dbReference>
<dbReference type="PANTHER" id="PTHR32071">
    <property type="entry name" value="TRANSCRIPTIONAL REGULATORY PROTEIN"/>
    <property type="match status" value="1"/>
</dbReference>
<reference evidence="10 11" key="1">
    <citation type="submission" date="2020-08" db="EMBL/GenBank/DDBJ databases">
        <title>A Genomic Blueprint of the Chicken Gut Microbiome.</title>
        <authorList>
            <person name="Gilroy R."/>
            <person name="Ravi A."/>
            <person name="Getino M."/>
            <person name="Pursley I."/>
            <person name="Horton D.L."/>
            <person name="Alikhan N.-F."/>
            <person name="Baker D."/>
            <person name="Gharbi K."/>
            <person name="Hall N."/>
            <person name="Watson M."/>
            <person name="Adriaenssens E.M."/>
            <person name="Foster-Nyarko E."/>
            <person name="Jarju S."/>
            <person name="Secka A."/>
            <person name="Antonio M."/>
            <person name="Oren A."/>
            <person name="Chaudhuri R."/>
            <person name="La Ragione R.M."/>
            <person name="Hildebrand F."/>
            <person name="Pallen M.J."/>
        </authorList>
    </citation>
    <scope>NUCLEOTIDE SEQUENCE [LARGE SCALE GENOMIC DNA]</scope>
    <source>
        <strain evidence="10 11">Sa1BUA2</strain>
    </source>
</reference>
<dbReference type="InterPro" id="IPR058031">
    <property type="entry name" value="AAA_lid_NorR"/>
</dbReference>
<evidence type="ECO:0000313" key="10">
    <source>
        <dbReference type="EMBL" id="MBD8005781.1"/>
    </source>
</evidence>
<feature type="domain" description="PAS" evidence="9">
    <location>
        <begin position="11"/>
        <end position="61"/>
    </location>
</feature>
<dbReference type="InterPro" id="IPR027417">
    <property type="entry name" value="P-loop_NTPase"/>
</dbReference>
<dbReference type="SUPFAM" id="SSF46689">
    <property type="entry name" value="Homeodomain-like"/>
    <property type="match status" value="1"/>
</dbReference>
<dbReference type="CDD" id="cd00130">
    <property type="entry name" value="PAS"/>
    <property type="match status" value="1"/>
</dbReference>
<dbReference type="InterPro" id="IPR013656">
    <property type="entry name" value="PAS_4"/>
</dbReference>
<dbReference type="InterPro" id="IPR030828">
    <property type="entry name" value="HTH_TyrR"/>
</dbReference>
<evidence type="ECO:0000256" key="7">
    <source>
        <dbReference type="ARBA" id="ARBA00029500"/>
    </source>
</evidence>
<evidence type="ECO:0000259" key="9">
    <source>
        <dbReference type="PROSITE" id="PS50112"/>
    </source>
</evidence>
<dbReference type="Pfam" id="PF18024">
    <property type="entry name" value="HTH_50"/>
    <property type="match status" value="1"/>
</dbReference>
<keyword evidence="1" id="KW-0547">Nucleotide-binding</keyword>
<dbReference type="PROSITE" id="PS50045">
    <property type="entry name" value="SIGMA54_INTERACT_4"/>
    <property type="match status" value="1"/>
</dbReference>
<dbReference type="RefSeq" id="WP_191813035.1">
    <property type="nucleotide sequence ID" value="NZ_JACSPV010000018.1"/>
</dbReference>
<keyword evidence="3" id="KW-0067">ATP-binding</keyword>
<dbReference type="EMBL" id="JACSPV010000018">
    <property type="protein sequence ID" value="MBD8005781.1"/>
    <property type="molecule type" value="Genomic_DNA"/>
</dbReference>
<keyword evidence="5" id="KW-0238">DNA-binding</keyword>
<dbReference type="InterPro" id="IPR025943">
    <property type="entry name" value="Sigma_54_int_dom_ATP-bd_2"/>
</dbReference>
<sequence>MEKLFELSHQYPALFLDILESIKDAIFISDHVGTTLWLNSASETMCGIPKNKITGRNVRDLEKEGLFKPSVLRMVLEEGRNVSTVQTVGEGRKYIATGHLVKNKEGQVIAAVAHLRDITDAVRNTSKLREIEELLEEYSVQIRKLAKMQTNRDGLENVNLGGKSNSRIIAKKIIEKIAAVDTTALIVGETGTGKSLAAEKIHLLSKRRNGPFVQINCASLPDSLLESELFGYEKGAFTGATSKGKSGLIKAAETGTLFLDEIGELPLHLQTKILHFIQKKSYMAIGAREPRHADVRIIAATNRDLEQMVADGTFRSDLFYRMNILTVNMPTLRESRDDIENLAIDFLNIFNEKYNTNKRFSNGVLKNFIHYSWPGNVRELENLIERLVILSEDEFIEEKDLPQKMMEQHSIPNSTYNSNHTTMPEILEEIEKKMIIDAIEKENSTRKAANFLGVTQSLLMRRIRKYNIKLVVEESKTFVKQHHEESE</sequence>
<feature type="domain" description="Sigma-54 factor interaction" evidence="8">
    <location>
        <begin position="160"/>
        <end position="389"/>
    </location>
</feature>